<dbReference type="GO" id="GO:0016887">
    <property type="term" value="F:ATP hydrolysis activity"/>
    <property type="evidence" value="ECO:0007669"/>
    <property type="project" value="InterPro"/>
</dbReference>
<dbReference type="InterPro" id="IPR003959">
    <property type="entry name" value="ATPase_AAA_core"/>
</dbReference>
<dbReference type="SMART" id="SM00382">
    <property type="entry name" value="AAA"/>
    <property type="match status" value="2"/>
</dbReference>
<accession>A0A0G4IS92</accession>
<dbReference type="PROSITE" id="PS00674">
    <property type="entry name" value="AAA"/>
    <property type="match status" value="1"/>
</dbReference>
<dbReference type="InterPro" id="IPR009010">
    <property type="entry name" value="Asp_de-COase-like_dom_sf"/>
</dbReference>
<dbReference type="Gene3D" id="2.40.40.20">
    <property type="match status" value="1"/>
</dbReference>
<keyword evidence="6" id="KW-0378">Hydrolase</keyword>
<keyword evidence="9" id="KW-1185">Reference proteome</keyword>
<name>A0A0G4IS92_PLABS</name>
<comment type="similarity">
    <text evidence="1 6">Belongs to the AAA ATPase family.</text>
</comment>
<dbReference type="PANTHER" id="PTHR23078">
    <property type="entry name" value="VESICULAR-FUSION PROTEIN NSF"/>
    <property type="match status" value="1"/>
</dbReference>
<dbReference type="SUPFAM" id="SSF50692">
    <property type="entry name" value="ADC-like"/>
    <property type="match status" value="1"/>
</dbReference>
<dbReference type="InterPro" id="IPR003593">
    <property type="entry name" value="AAA+_ATPase"/>
</dbReference>
<keyword evidence="4 6" id="KW-0067">ATP-binding</keyword>
<keyword evidence="3 6" id="KW-0547">Nucleotide-binding</keyword>
<dbReference type="Gene3D" id="3.10.330.10">
    <property type="match status" value="1"/>
</dbReference>
<reference evidence="8 9" key="1">
    <citation type="submission" date="2015-02" db="EMBL/GenBank/DDBJ databases">
        <authorList>
            <person name="Chooi Y.-H."/>
        </authorList>
    </citation>
    <scope>NUCLEOTIDE SEQUENCE [LARGE SCALE GENOMIC DNA]</scope>
    <source>
        <strain evidence="8">E3</strain>
    </source>
</reference>
<dbReference type="InterPro" id="IPR041569">
    <property type="entry name" value="AAA_lid_3"/>
</dbReference>
<evidence type="ECO:0000256" key="1">
    <source>
        <dbReference type="ARBA" id="ARBA00006914"/>
    </source>
</evidence>
<dbReference type="EMBL" id="CDSF01000083">
    <property type="protein sequence ID" value="CEO98213.1"/>
    <property type="molecule type" value="Genomic_DNA"/>
</dbReference>
<keyword evidence="5 6" id="KW-0653">Protein transport</keyword>
<dbReference type="GO" id="GO:0006891">
    <property type="term" value="P:intra-Golgi vesicle-mediated transport"/>
    <property type="evidence" value="ECO:0007669"/>
    <property type="project" value="TreeGrafter"/>
</dbReference>
<dbReference type="PANTHER" id="PTHR23078:SF3">
    <property type="entry name" value="VESICLE-FUSING ATPASE"/>
    <property type="match status" value="1"/>
</dbReference>
<dbReference type="GO" id="GO:0043001">
    <property type="term" value="P:Golgi to plasma membrane protein transport"/>
    <property type="evidence" value="ECO:0007669"/>
    <property type="project" value="TreeGrafter"/>
</dbReference>
<evidence type="ECO:0000256" key="6">
    <source>
        <dbReference type="RuleBase" id="RU367045"/>
    </source>
</evidence>
<dbReference type="Gene3D" id="3.40.50.300">
    <property type="entry name" value="P-loop containing nucleotide triphosphate hydrolases"/>
    <property type="match status" value="2"/>
</dbReference>
<dbReference type="SUPFAM" id="SSF54585">
    <property type="entry name" value="Cdc48 domain 2-like"/>
    <property type="match status" value="1"/>
</dbReference>
<evidence type="ECO:0000256" key="3">
    <source>
        <dbReference type="ARBA" id="ARBA00022741"/>
    </source>
</evidence>
<dbReference type="InterPro" id="IPR039812">
    <property type="entry name" value="Vesicle-fus_ATPase"/>
</dbReference>
<dbReference type="Pfam" id="PF00004">
    <property type="entry name" value="AAA"/>
    <property type="match status" value="2"/>
</dbReference>
<dbReference type="FunFam" id="1.10.8.60:FF:000127">
    <property type="entry name" value="Vesicular-fusion protein SEC18"/>
    <property type="match status" value="1"/>
</dbReference>
<keyword evidence="2 6" id="KW-0813">Transport</keyword>
<evidence type="ECO:0000256" key="4">
    <source>
        <dbReference type="ARBA" id="ARBA00022840"/>
    </source>
</evidence>
<dbReference type="SUPFAM" id="SSF52540">
    <property type="entry name" value="P-loop containing nucleoside triphosphate hydrolases"/>
    <property type="match status" value="2"/>
</dbReference>
<feature type="domain" description="AAA+ ATPase" evidence="7">
    <location>
        <begin position="246"/>
        <end position="393"/>
    </location>
</feature>
<dbReference type="OMA" id="CFDNEIA"/>
<dbReference type="CDD" id="cd00009">
    <property type="entry name" value="AAA"/>
    <property type="match status" value="1"/>
</dbReference>
<dbReference type="Pfam" id="PF17862">
    <property type="entry name" value="AAA_lid_3"/>
    <property type="match status" value="1"/>
</dbReference>
<feature type="domain" description="AAA+ ATPase" evidence="7">
    <location>
        <begin position="530"/>
        <end position="667"/>
    </location>
</feature>
<dbReference type="GO" id="GO:0035494">
    <property type="term" value="P:SNARE complex disassembly"/>
    <property type="evidence" value="ECO:0007669"/>
    <property type="project" value="InterPro"/>
</dbReference>
<dbReference type="InterPro" id="IPR029067">
    <property type="entry name" value="CDC48_domain_2-like_sf"/>
</dbReference>
<dbReference type="AlphaFoldDB" id="A0A0G4IS92"/>
<keyword evidence="6" id="KW-0931">ER-Golgi transport</keyword>
<comment type="subcellular location">
    <subcellularLocation>
        <location evidence="6">Cytoplasm</location>
    </subcellularLocation>
</comment>
<sequence>MTSTTLQVANVPGNQYVFTNAVYVHPSSAALVVPAYQGGAFVILNDDIVYEIKILDQIEPGNIGMNALQRAATRVSIPGTLQAKPLNVPDNVNMNLAVLQFEISPISKAKSTLDEDALVQHFHDKLSYMIWSVGQALAIDYQGTSIKVTVLHLEIAEIGGAKSMAPPRGVILKGTTMVSFETTKRDTLITLQKSRAQARSNILRPSFKFADMGIGGLDEEFGQIFRRAFASRTFPPDVIQKLGISHVRGMLLHGPPGTGKTLIARQIGKMLHGREPKVVNGPEILNKFVGASEENIRKLFEDAEADYAQNGEHADLHIIIFDEIDAICKQRGSTGSSTGVHDTVVNQLLSKIDGVNSLNNILVIGMTNRKDMIDEALLRPGRLEVHVEIGLPDENGRHDILMIHTKAMRDSGCLDPDVDLRVLAAKTKNFSGAEIAGLVKSATSFALYGNVDIKSADSVAVRSTSDVLVKMAHFEQALLEVVPAFGVSEDELRACVRNGLVNYGPPFDKILEDCMRVLFINQIKNSEQTPLLSLLLHGEIGCGKTAIAAQLAMESGVPFIKLITPDDFVGLSENEKVSRILKVFRDAYKSPVSIIILDNIERLLDYTRIGPRFSNTVLQALLVLIKKQPPSEKRRLLIIGTTSNSDVMKEMQFDQVFDSRLAVPQIQYGEEVLRVFQEMKVRVNEADATRVISSMHYPIGIKTLLLVIEMALQAGNGVLTYDNFAHGLQTCTLTRAVAASPPILNGL</sequence>
<dbReference type="FunFam" id="3.40.50.300:FF:000187">
    <property type="entry name" value="Vesicular-fusion ATPase SEC18"/>
    <property type="match status" value="1"/>
</dbReference>
<gene>
    <name evidence="8" type="ORF">PBRA_006327</name>
</gene>
<dbReference type="STRING" id="37360.A0A0G4IS92"/>
<keyword evidence="6" id="KW-0479">Metal-binding</keyword>
<dbReference type="GO" id="GO:0005795">
    <property type="term" value="C:Golgi stack"/>
    <property type="evidence" value="ECO:0007669"/>
    <property type="project" value="TreeGrafter"/>
</dbReference>
<dbReference type="Proteomes" id="UP000039324">
    <property type="component" value="Unassembled WGS sequence"/>
</dbReference>
<evidence type="ECO:0000259" key="7">
    <source>
        <dbReference type="SMART" id="SM00382"/>
    </source>
</evidence>
<protein>
    <recommendedName>
        <fullName evidence="6">Vesicle-fusing ATPase</fullName>
        <ecNumber evidence="6">3.6.4.6</ecNumber>
    </recommendedName>
</protein>
<dbReference type="FunFam" id="3.40.50.300:FF:000166">
    <property type="entry name" value="vesicle-fusing ATPase isoform X1"/>
    <property type="match status" value="1"/>
</dbReference>
<evidence type="ECO:0000256" key="5">
    <source>
        <dbReference type="ARBA" id="ARBA00022927"/>
    </source>
</evidence>
<evidence type="ECO:0000313" key="9">
    <source>
        <dbReference type="Proteomes" id="UP000039324"/>
    </source>
</evidence>
<evidence type="ECO:0000313" key="8">
    <source>
        <dbReference type="EMBL" id="CEO98213.1"/>
    </source>
</evidence>
<dbReference type="InterPro" id="IPR027417">
    <property type="entry name" value="P-loop_NTPase"/>
</dbReference>
<dbReference type="OrthoDB" id="9982946at2759"/>
<dbReference type="EC" id="3.6.4.6" evidence="6"/>
<dbReference type="GO" id="GO:0046872">
    <property type="term" value="F:metal ion binding"/>
    <property type="evidence" value="ECO:0007669"/>
    <property type="project" value="UniProtKB-UniRule"/>
</dbReference>
<proteinExistence type="inferred from homology"/>
<keyword evidence="6" id="KW-0963">Cytoplasm</keyword>
<dbReference type="GO" id="GO:0005524">
    <property type="term" value="F:ATP binding"/>
    <property type="evidence" value="ECO:0007669"/>
    <property type="project" value="UniProtKB-UniRule"/>
</dbReference>
<dbReference type="Gene3D" id="1.10.8.60">
    <property type="match status" value="1"/>
</dbReference>
<keyword evidence="6" id="KW-0460">Magnesium</keyword>
<comment type="catalytic activity">
    <reaction evidence="6">
        <text>ATP + H2O = ADP + phosphate + H(+)</text>
        <dbReference type="Rhea" id="RHEA:13065"/>
        <dbReference type="ChEBI" id="CHEBI:15377"/>
        <dbReference type="ChEBI" id="CHEBI:15378"/>
        <dbReference type="ChEBI" id="CHEBI:30616"/>
        <dbReference type="ChEBI" id="CHEBI:43474"/>
        <dbReference type="ChEBI" id="CHEBI:456216"/>
        <dbReference type="EC" id="3.6.4.6"/>
    </reaction>
</comment>
<organism evidence="8 9">
    <name type="scientific">Plasmodiophora brassicae</name>
    <name type="common">Clubroot disease agent</name>
    <dbReference type="NCBI Taxonomy" id="37360"/>
    <lineage>
        <taxon>Eukaryota</taxon>
        <taxon>Sar</taxon>
        <taxon>Rhizaria</taxon>
        <taxon>Endomyxa</taxon>
        <taxon>Phytomyxea</taxon>
        <taxon>Plasmodiophorida</taxon>
        <taxon>Plasmodiophoridae</taxon>
        <taxon>Plasmodiophora</taxon>
    </lineage>
</organism>
<dbReference type="InterPro" id="IPR003960">
    <property type="entry name" value="ATPase_AAA_CS"/>
</dbReference>
<evidence type="ECO:0000256" key="2">
    <source>
        <dbReference type="ARBA" id="ARBA00022448"/>
    </source>
</evidence>
<comment type="cofactor">
    <cofactor evidence="6">
        <name>Mg(2+)</name>
        <dbReference type="ChEBI" id="CHEBI:18420"/>
    </cofactor>
    <text evidence="6">Binds 1 Mg(2+) ion per subunit.</text>
</comment>
<comment type="function">
    <text evidence="6">Required for vesicle-mediated transport. Catalyzes the fusion of transport vesicles within the Golgi cisternae. Is also required for transport from the endoplasmic reticulum to the Golgi stack. Seems to function as a fusion protein required for the delivery of cargo proteins to all compartments of the Golgi stack independent of vesicle origin.</text>
</comment>